<dbReference type="eggNOG" id="COG2823">
    <property type="taxonomic scope" value="Bacteria"/>
</dbReference>
<sequence>MTHLNSRLAAAALGLSVVTGSALSLAQQPSPAEKVGEVLDETGRAIKRGVQGAGATVRDGFARTRTSVQNMEVVSRVYSRLHWDKSLTTATLELEVQAGGIAVLRGVVADSTAKTKAVTLAADTVGVTRVVDQLSIAPPTRIIPGSPDPIPAPAR</sequence>
<dbReference type="HOGENOM" id="CLU_1730170_0_0_0"/>
<protein>
    <submittedName>
        <fullName evidence="3">Putative phospholipid-binding protein</fullName>
    </submittedName>
</protein>
<feature type="signal peptide" evidence="1">
    <location>
        <begin position="1"/>
        <end position="26"/>
    </location>
</feature>
<evidence type="ECO:0000313" key="4">
    <source>
        <dbReference type="Proteomes" id="UP000010798"/>
    </source>
</evidence>
<feature type="chain" id="PRO_5003940203" evidence="1">
    <location>
        <begin position="27"/>
        <end position="155"/>
    </location>
</feature>
<name>L0DJF6_SINAD</name>
<dbReference type="EMBL" id="CP003364">
    <property type="protein sequence ID" value="AGA29519.1"/>
    <property type="molecule type" value="Genomic_DNA"/>
</dbReference>
<dbReference type="PROSITE" id="PS50914">
    <property type="entry name" value="BON"/>
    <property type="match status" value="1"/>
</dbReference>
<dbReference type="InterPro" id="IPR007055">
    <property type="entry name" value="BON_dom"/>
</dbReference>
<keyword evidence="4" id="KW-1185">Reference proteome</keyword>
<gene>
    <name evidence="3" type="ordered locus">Sinac_5371</name>
</gene>
<feature type="domain" description="BON" evidence="2">
    <location>
        <begin position="69"/>
        <end position="138"/>
    </location>
</feature>
<evidence type="ECO:0000313" key="3">
    <source>
        <dbReference type="EMBL" id="AGA29519.1"/>
    </source>
</evidence>
<dbReference type="Proteomes" id="UP000010798">
    <property type="component" value="Chromosome"/>
</dbReference>
<dbReference type="AlphaFoldDB" id="L0DJF6"/>
<proteinExistence type="predicted"/>
<evidence type="ECO:0000256" key="1">
    <source>
        <dbReference type="SAM" id="SignalP"/>
    </source>
</evidence>
<evidence type="ECO:0000259" key="2">
    <source>
        <dbReference type="PROSITE" id="PS50914"/>
    </source>
</evidence>
<dbReference type="Gene3D" id="3.30.1340.30">
    <property type="match status" value="1"/>
</dbReference>
<reference evidence="3 4" key="1">
    <citation type="submission" date="2012-02" db="EMBL/GenBank/DDBJ databases">
        <title>Complete sequence of chromosome of Singulisphaera acidiphila DSM 18658.</title>
        <authorList>
            <consortium name="US DOE Joint Genome Institute (JGI-PGF)"/>
            <person name="Lucas S."/>
            <person name="Copeland A."/>
            <person name="Lapidus A."/>
            <person name="Glavina del Rio T."/>
            <person name="Dalin E."/>
            <person name="Tice H."/>
            <person name="Bruce D."/>
            <person name="Goodwin L."/>
            <person name="Pitluck S."/>
            <person name="Peters L."/>
            <person name="Ovchinnikova G."/>
            <person name="Chertkov O."/>
            <person name="Kyrpides N."/>
            <person name="Mavromatis K."/>
            <person name="Ivanova N."/>
            <person name="Brettin T."/>
            <person name="Detter J.C."/>
            <person name="Han C."/>
            <person name="Larimer F."/>
            <person name="Land M."/>
            <person name="Hauser L."/>
            <person name="Markowitz V."/>
            <person name="Cheng J.-F."/>
            <person name="Hugenholtz P."/>
            <person name="Woyke T."/>
            <person name="Wu D."/>
            <person name="Tindall B."/>
            <person name="Pomrenke H."/>
            <person name="Brambilla E."/>
            <person name="Klenk H.-P."/>
            <person name="Eisen J.A."/>
        </authorList>
    </citation>
    <scope>NUCLEOTIDE SEQUENCE [LARGE SCALE GENOMIC DNA]</scope>
    <source>
        <strain evidence="4">ATCC BAA-1392 / DSM 18658 / VKM B-2454 / MOB10</strain>
    </source>
</reference>
<accession>L0DJF6</accession>
<dbReference type="RefSeq" id="WP_015248622.1">
    <property type="nucleotide sequence ID" value="NC_019892.1"/>
</dbReference>
<organism evidence="3 4">
    <name type="scientific">Singulisphaera acidiphila (strain ATCC BAA-1392 / DSM 18658 / VKM B-2454 / MOB10)</name>
    <dbReference type="NCBI Taxonomy" id="886293"/>
    <lineage>
        <taxon>Bacteria</taxon>
        <taxon>Pseudomonadati</taxon>
        <taxon>Planctomycetota</taxon>
        <taxon>Planctomycetia</taxon>
        <taxon>Isosphaerales</taxon>
        <taxon>Isosphaeraceae</taxon>
        <taxon>Singulisphaera</taxon>
    </lineage>
</organism>
<dbReference type="OrthoDB" id="287138at2"/>
<keyword evidence="1" id="KW-0732">Signal</keyword>
<dbReference type="KEGG" id="saci:Sinac_5371"/>
<dbReference type="Pfam" id="PF04972">
    <property type="entry name" value="BON"/>
    <property type="match status" value="1"/>
</dbReference>